<dbReference type="Gene3D" id="3.30.70.20">
    <property type="match status" value="1"/>
</dbReference>
<keyword evidence="7" id="KW-0411">Iron-sulfur</keyword>
<dbReference type="OrthoDB" id="9813995at2"/>
<organism evidence="10 11">
    <name type="scientific">Clostridium chromiireducens</name>
    <dbReference type="NCBI Taxonomy" id="225345"/>
    <lineage>
        <taxon>Bacteria</taxon>
        <taxon>Bacillati</taxon>
        <taxon>Bacillota</taxon>
        <taxon>Clostridia</taxon>
        <taxon>Eubacteriales</taxon>
        <taxon>Clostridiaceae</taxon>
        <taxon>Clostridium</taxon>
    </lineage>
</organism>
<dbReference type="InterPro" id="IPR029039">
    <property type="entry name" value="Flavoprotein-like_sf"/>
</dbReference>
<evidence type="ECO:0000259" key="9">
    <source>
        <dbReference type="PROSITE" id="PS51379"/>
    </source>
</evidence>
<dbReference type="PROSITE" id="PS50902">
    <property type="entry name" value="FLAVODOXIN_LIKE"/>
    <property type="match status" value="1"/>
</dbReference>
<evidence type="ECO:0000256" key="7">
    <source>
        <dbReference type="ARBA" id="ARBA00023014"/>
    </source>
</evidence>
<comment type="caution">
    <text evidence="10">The sequence shown here is derived from an EMBL/GenBank/DDBJ whole genome shotgun (WGS) entry which is preliminary data.</text>
</comment>
<evidence type="ECO:0000256" key="6">
    <source>
        <dbReference type="ARBA" id="ARBA00023004"/>
    </source>
</evidence>
<evidence type="ECO:0000313" key="10">
    <source>
        <dbReference type="EMBL" id="OPJ61379.1"/>
    </source>
</evidence>
<dbReference type="Pfam" id="PF00037">
    <property type="entry name" value="Fer4"/>
    <property type="match status" value="1"/>
</dbReference>
<dbReference type="InterPro" id="IPR026816">
    <property type="entry name" value="Flavodoxin_dom"/>
</dbReference>
<evidence type="ECO:0000256" key="3">
    <source>
        <dbReference type="ARBA" id="ARBA00013529"/>
    </source>
</evidence>
<keyword evidence="5" id="KW-0479">Metal-binding</keyword>
<dbReference type="PROSITE" id="PS51379">
    <property type="entry name" value="4FE4S_FER_2"/>
    <property type="match status" value="1"/>
</dbReference>
<dbReference type="PROSITE" id="PS00198">
    <property type="entry name" value="4FE4S_FER_1"/>
    <property type="match status" value="2"/>
</dbReference>
<dbReference type="AlphaFoldDB" id="A0A1V4INF0"/>
<dbReference type="NCBIfam" id="NF038196">
    <property type="entry name" value="ferrodoxin_EFR1"/>
    <property type="match status" value="1"/>
</dbReference>
<reference evidence="10 11" key="1">
    <citation type="submission" date="2017-03" db="EMBL/GenBank/DDBJ databases">
        <title>Genome sequence of Clostridium chromiireducens DSM 23318.</title>
        <authorList>
            <person name="Poehlein A."/>
            <person name="Daniel R."/>
        </authorList>
    </citation>
    <scope>NUCLEOTIDE SEQUENCE [LARGE SCALE GENOMIC DNA]</scope>
    <source>
        <strain evidence="10 11">DSM 23318</strain>
    </source>
</reference>
<dbReference type="GO" id="GO:0016651">
    <property type="term" value="F:oxidoreductase activity, acting on NAD(P)H"/>
    <property type="evidence" value="ECO:0007669"/>
    <property type="project" value="UniProtKB-ARBA"/>
</dbReference>
<dbReference type="InterPro" id="IPR047964">
    <property type="entry name" value="EFR1-like"/>
</dbReference>
<feature type="domain" description="4Fe-4S ferredoxin-type" evidence="9">
    <location>
        <begin position="181"/>
        <end position="210"/>
    </location>
</feature>
<dbReference type="SUPFAM" id="SSF54862">
    <property type="entry name" value="4Fe-4S ferredoxins"/>
    <property type="match status" value="1"/>
</dbReference>
<evidence type="ECO:0000256" key="5">
    <source>
        <dbReference type="ARBA" id="ARBA00022723"/>
    </source>
</evidence>
<keyword evidence="6" id="KW-0408">Iron</keyword>
<comment type="function">
    <text evidence="2">Ferredoxins are iron-sulfur proteins that transfer electrons in a wide variety of metabolic reactions.</text>
</comment>
<dbReference type="InterPro" id="IPR017896">
    <property type="entry name" value="4Fe4S_Fe-S-bd"/>
</dbReference>
<evidence type="ECO:0000259" key="8">
    <source>
        <dbReference type="PROSITE" id="PS50902"/>
    </source>
</evidence>
<accession>A0A1V4INF0</accession>
<proteinExistence type="predicted"/>
<dbReference type="Pfam" id="PF12724">
    <property type="entry name" value="Flavodoxin_5"/>
    <property type="match status" value="1"/>
</dbReference>
<evidence type="ECO:0000313" key="11">
    <source>
        <dbReference type="Proteomes" id="UP000191056"/>
    </source>
</evidence>
<dbReference type="GO" id="GO:0010181">
    <property type="term" value="F:FMN binding"/>
    <property type="evidence" value="ECO:0007669"/>
    <property type="project" value="InterPro"/>
</dbReference>
<keyword evidence="4" id="KW-0004">4Fe-4S</keyword>
<dbReference type="STRING" id="225345.CLCHR_25390"/>
<dbReference type="PANTHER" id="PTHR24960">
    <property type="entry name" value="PHOTOSYSTEM I IRON-SULFUR CENTER-RELATED"/>
    <property type="match status" value="1"/>
</dbReference>
<dbReference type="RefSeq" id="WP_079440155.1">
    <property type="nucleotide sequence ID" value="NZ_MZGT01000031.1"/>
</dbReference>
<keyword evidence="11" id="KW-1185">Reference proteome</keyword>
<evidence type="ECO:0000256" key="2">
    <source>
        <dbReference type="ARBA" id="ARBA00003532"/>
    </source>
</evidence>
<dbReference type="SUPFAM" id="SSF52218">
    <property type="entry name" value="Flavoproteins"/>
    <property type="match status" value="1"/>
</dbReference>
<dbReference type="Gene3D" id="3.40.50.360">
    <property type="match status" value="1"/>
</dbReference>
<protein>
    <recommendedName>
        <fullName evidence="3">Ferredoxin</fullName>
    </recommendedName>
</protein>
<dbReference type="InterPro" id="IPR017900">
    <property type="entry name" value="4Fe4S_Fe_S_CS"/>
</dbReference>
<dbReference type="GO" id="GO:0051539">
    <property type="term" value="F:4 iron, 4 sulfur cluster binding"/>
    <property type="evidence" value="ECO:0007669"/>
    <property type="project" value="UniProtKB-KW"/>
</dbReference>
<dbReference type="EMBL" id="MZGT01000031">
    <property type="protein sequence ID" value="OPJ61379.1"/>
    <property type="molecule type" value="Genomic_DNA"/>
</dbReference>
<dbReference type="PANTHER" id="PTHR24960:SF79">
    <property type="entry name" value="PHOTOSYSTEM I IRON-SULFUR CENTER"/>
    <property type="match status" value="1"/>
</dbReference>
<feature type="domain" description="Flavodoxin-like" evidence="8">
    <location>
        <begin position="3"/>
        <end position="143"/>
    </location>
</feature>
<name>A0A1V4INF0_9CLOT</name>
<evidence type="ECO:0000256" key="1">
    <source>
        <dbReference type="ARBA" id="ARBA00001966"/>
    </source>
</evidence>
<dbReference type="InterPro" id="IPR008254">
    <property type="entry name" value="Flavodoxin/NO_synth"/>
</dbReference>
<comment type="cofactor">
    <cofactor evidence="1">
        <name>[4Fe-4S] cluster</name>
        <dbReference type="ChEBI" id="CHEBI:49883"/>
    </cofactor>
</comment>
<dbReference type="Proteomes" id="UP000191056">
    <property type="component" value="Unassembled WGS sequence"/>
</dbReference>
<dbReference type="GO" id="GO:0046872">
    <property type="term" value="F:metal ion binding"/>
    <property type="evidence" value="ECO:0007669"/>
    <property type="project" value="UniProtKB-KW"/>
</dbReference>
<sequence length="259" mass="29148">MNTTIYYFSGAGNSLMVAKDLSEQLKDSKIVQISKKNMSVINDTQSDKIGFVFPVYNFGIPVMVKNFIENLKMSKDTYVFDIATCGGMVGSSHNQIEKILNKKGIKLAASFTVFMPGCDQLLFETASEEEQNKLFKDEKEQIYTIASAIKDNQHIKNKANPIMSSVYNLLYAATFKPKAMGKNFWTDEKCIGCGICSKVCPANNIVIQAGKPKWAQQCESCLACMQWCPQKSIQYKKSTVKRGRYHHPDIEVNELIQND</sequence>
<evidence type="ECO:0000256" key="4">
    <source>
        <dbReference type="ARBA" id="ARBA00022485"/>
    </source>
</evidence>
<dbReference type="InterPro" id="IPR050157">
    <property type="entry name" value="PSI_iron-sulfur_center"/>
</dbReference>
<gene>
    <name evidence="10" type="primary">rsxB_3</name>
    <name evidence="10" type="ORF">CLCHR_25390</name>
</gene>